<dbReference type="OMA" id="HKGDHHN"/>
<protein>
    <submittedName>
        <fullName evidence="3">Uncharacterized protein</fullName>
    </submittedName>
</protein>
<sequence>MTRDRENFINCRRLHRANMIFATISNDYNYICIITFYENDYNLELFSANNEMQKIFRKTIPDKINKVYINYNNTYICVTSENGSIYILDMKGIFVHQNESLHCLVRQKKRKVKKKISHLKNGKEIKTKYKQTLKSCSKIIPKENVSTHCYDGKEDHFKGENIIYNRRKRLRSDNKTRSNNTRMSFLNNKNKIHNRKLSYPKNILTRTCKNTQAKYKVNTSTNVNVVKRDDKKSIIKNVNDLRRNIGTSKNKSFRNDKKYYEKNFKKIPLTKQKNLHKGHLHDVTMEEGNVKHILNQRVSVNSKINSNILKNSEQSCKSGLYNIFVTPAYAKEKLRGGVEHQEEEDEEGDVKIEVVNVEANNIEDAEERKEPKQTHNVEYEKLCLEIVDIYWVSIERESKKKFIENNSYIYNYNFHDNLHIIYSLDVGFNIICSVNLKIIIYKYNILEHLYRNINSYVELRNNIVYTFKEEFLKKCKEQKKYHCLYLLKLIKSNYNKNKINKLNTSFNRFVRRKNVHSVNAYHNIYNLSPFFFNIKEDIIRKIFNDIIIDIKQSYVSNDQHYILINYYINVKSKYVKFSSLDIKVGKKRKKVGGQIGGKIGHQIKDQAGKKLGSQMGKKLGSQMGKKLGSQMGKKLGSQIGNKLCSQMGNKLGSQMGSKLGSKTGIKLGSKMGIKLGSKTGIKLGSKMGRQMGDQTDSQLGNRVCRNPCLKKGITDKSKKKLNLIKMCKNREQINKFPPEKYRLCLLGIQKISHIDKESRSIEKIVLYLLYSFNILQNIFHIYEQMSSIYSKFEEYKKLYKIYENILQLNEKVKKFYYKDRTIIYFSKYIKNRKENFDENLYNLFFKENEKQDFAHFFDVMIKMISDNTVCCSCSKKKFFSQNVDIVKGKEVREEQQPSDNHQSYKIKESQVILNDHNEVNNFRTRNVRSQTICKNEDQIDENKKRDEMNSYIGGNGSLHYGVSRSCGRSVMPSTINSGGTKRGCTKNSCTHNNRDIKNRVISDCSRNYKLLSRNLKKEEKFSNVKKQIRKVTCVQRGDGRQTFNSSKMNKPWDKAVINAEVVVARGKEGYIKYRDKMCTIYNRGKNEKDYFLKNEKKKNICNPKTCTVQAKMVKGKSERSCLRGNYEMAVKMGKGKGKGKIKERQNENEKQKQKQSGVGKNLFRSVPGDDAHDTELNYSSTYTCESRDNDMNSLYPDAIDEEKSEEEYSSGDLSEEHNLFISESELEEYFMNSRKFFIKNGENICENCKNLLLRKNSIDSFENFELNYEIPKKNIKISEEDIYMSLIKDIYIMCSEKKCPINILLLLQEFSDKEMEICMGKFQLILQFFEKNFLENINEHLNNLYKVINICKTLSNNIPVILKKYCSDQILKIHSLITYLLKLFQSFYNLQTHLNIFHFLMKLLLFISKNIYFENFPHYKESFSTYTNIELLKNYNIVKRYKINFNYFDEYLHYKHVKSHIFYITLNKMKINVIQILQSFENNNINLTSLYNLSVLNVSINKVNYFTLPKNRDKYCSVDNYSYFDDFIYKNYSRFYPFYICTCDRYSFININKYYQSDQSFKLIQRKSLKINLYPLSVLNIIAISKSFFYIFTKNDKKLNITSLKVKYGYSKKKFFKCKRKVRKLSNLCVLKCSNLESYFPNANNFNLKIHILYNSIIANCEPHMCLILQGF</sequence>
<keyword evidence="2" id="KW-1133">Transmembrane helix</keyword>
<dbReference type="VEuPathDB" id="PlasmoDB:PmUG01_07019800"/>
<accession>A0A1D3JM36</accession>
<keyword evidence="2" id="KW-0812">Transmembrane</keyword>
<dbReference type="GeneID" id="39867762"/>
<dbReference type="KEGG" id="pmal:PMUG01_07019800"/>
<evidence type="ECO:0000313" key="3">
    <source>
        <dbReference type="EMBL" id="SBT87737.1"/>
    </source>
</evidence>
<gene>
    <name evidence="3" type="primary">PmUG01_07019800</name>
    <name evidence="3" type="ORF">PMUG01_07019800</name>
</gene>
<evidence type="ECO:0000313" key="4">
    <source>
        <dbReference type="Proteomes" id="UP000219813"/>
    </source>
</evidence>
<evidence type="ECO:0000256" key="1">
    <source>
        <dbReference type="SAM" id="MobiDB-lite"/>
    </source>
</evidence>
<organism evidence="3 4">
    <name type="scientific">Plasmodium malariae</name>
    <dbReference type="NCBI Taxonomy" id="5858"/>
    <lineage>
        <taxon>Eukaryota</taxon>
        <taxon>Sar</taxon>
        <taxon>Alveolata</taxon>
        <taxon>Apicomplexa</taxon>
        <taxon>Aconoidasida</taxon>
        <taxon>Haemosporida</taxon>
        <taxon>Plasmodiidae</taxon>
        <taxon>Plasmodium</taxon>
        <taxon>Plasmodium (Plasmodium)</taxon>
    </lineage>
</organism>
<reference evidence="3 4" key="1">
    <citation type="submission" date="2016-06" db="EMBL/GenBank/DDBJ databases">
        <authorList>
            <consortium name="Pathogen Informatics"/>
        </authorList>
    </citation>
    <scope>NUCLEOTIDE SEQUENCE [LARGE SCALE GENOMIC DNA]</scope>
</reference>
<dbReference type="OrthoDB" id="45365at2759"/>
<name>A0A1D3JM36_PLAMA</name>
<keyword evidence="4" id="KW-1185">Reference proteome</keyword>
<feature type="region of interest" description="Disordered" evidence="1">
    <location>
        <begin position="1133"/>
        <end position="1175"/>
    </location>
</feature>
<proteinExistence type="predicted"/>
<feature type="compositionally biased region" description="Basic and acidic residues" evidence="1">
    <location>
        <begin position="1140"/>
        <end position="1152"/>
    </location>
</feature>
<dbReference type="InterPro" id="IPR036322">
    <property type="entry name" value="WD40_repeat_dom_sf"/>
</dbReference>
<dbReference type="SUPFAM" id="SSF50978">
    <property type="entry name" value="WD40 repeat-like"/>
    <property type="match status" value="1"/>
</dbReference>
<keyword evidence="2" id="KW-0472">Membrane</keyword>
<feature type="transmembrane region" description="Helical" evidence="2">
    <location>
        <begin position="1573"/>
        <end position="1592"/>
    </location>
</feature>
<evidence type="ECO:0000256" key="2">
    <source>
        <dbReference type="SAM" id="Phobius"/>
    </source>
</evidence>
<dbReference type="EMBL" id="LT594628">
    <property type="protein sequence ID" value="SBT87737.1"/>
    <property type="molecule type" value="Genomic_DNA"/>
</dbReference>
<dbReference type="RefSeq" id="XP_028860669.1">
    <property type="nucleotide sequence ID" value="XM_029003929.1"/>
</dbReference>
<dbReference type="Proteomes" id="UP000219813">
    <property type="component" value="Chromosome 7"/>
</dbReference>